<sequence>MLLELLEPKEKIKYEMVLAIERYGVASANAYWFETLPEFAYYKKSRSTYERYINEIDNDIKDAGIFDKIPLENRGNALFLEPTSVVQSAYLSNYYLTHSVKFFLLLLAFRQEKVELTDLCELVDNNCLPTSNDKEYKGVSKSTIYKKTNMFNRRFENLGFSFDHNLQLIGNEQQLRVQLHQFFLSNAALFFAEKTLPDKELIADFQFIYTQVQEMVNDNPELFGNMKSEEQLSFAVFLFVSFTRINTKHYMKRDHLSRYFDIANRIPKELEPKLTVLRKILKIFNPPAEVLDLELKNIAVFFFLYIQPLENSKLPFSETYSERVDYLLELFDNSFENVFFLPMENQEREKIHDILPSIIARLIYNQDYTRNITMENAYFLRKFPLSCQVARSYARVLQKELYTSALSRNDAENVTTHVFLQLVRSIITVFFKSKKIDQPYFRFTPPVFICVENMYDPYRNEYIQLILSKHVDKNLIFSEKLTDTTDIFVGNTLPMQDISKETTVFLWDKVISEQMMETFRVVVDKIYLEKMDERRREAHEKARKSLQEKGELA</sequence>
<name>A0A1T4LX95_9ENTE</name>
<proteinExistence type="predicted"/>
<gene>
    <name evidence="2" type="ORF">SAMN02745116_00838</name>
</gene>
<dbReference type="AlphaFoldDB" id="A0A1T4LX95"/>
<dbReference type="EMBL" id="FUXI01000007">
    <property type="protein sequence ID" value="SJZ59084.1"/>
    <property type="molecule type" value="Genomic_DNA"/>
</dbReference>
<protein>
    <submittedName>
        <fullName evidence="2">Mga helix-turn-helix domain-containing protein</fullName>
    </submittedName>
</protein>
<reference evidence="3" key="1">
    <citation type="submission" date="2017-02" db="EMBL/GenBank/DDBJ databases">
        <authorList>
            <person name="Varghese N."/>
            <person name="Submissions S."/>
        </authorList>
    </citation>
    <scope>NUCLEOTIDE SEQUENCE [LARGE SCALE GENOMIC DNA]</scope>
    <source>
        <strain evidence="3">ATCC BAA-1030</strain>
    </source>
</reference>
<feature type="domain" description="Mga helix-turn-helix" evidence="1">
    <location>
        <begin position="91"/>
        <end position="183"/>
    </location>
</feature>
<dbReference type="InterPro" id="IPR007737">
    <property type="entry name" value="Mga_HTH"/>
</dbReference>
<organism evidence="2 3">
    <name type="scientific">Pilibacter termitis</name>
    <dbReference type="NCBI Taxonomy" id="263852"/>
    <lineage>
        <taxon>Bacteria</taxon>
        <taxon>Bacillati</taxon>
        <taxon>Bacillota</taxon>
        <taxon>Bacilli</taxon>
        <taxon>Lactobacillales</taxon>
        <taxon>Enterococcaceae</taxon>
        <taxon>Pilibacter</taxon>
    </lineage>
</organism>
<keyword evidence="3" id="KW-1185">Reference proteome</keyword>
<dbReference type="Proteomes" id="UP000190328">
    <property type="component" value="Unassembled WGS sequence"/>
</dbReference>
<evidence type="ECO:0000259" key="1">
    <source>
        <dbReference type="Pfam" id="PF05043"/>
    </source>
</evidence>
<evidence type="ECO:0000313" key="3">
    <source>
        <dbReference type="Proteomes" id="UP000190328"/>
    </source>
</evidence>
<accession>A0A1T4LX95</accession>
<dbReference type="RefSeq" id="WP_078806768.1">
    <property type="nucleotide sequence ID" value="NZ_FUXI01000007.1"/>
</dbReference>
<evidence type="ECO:0000313" key="2">
    <source>
        <dbReference type="EMBL" id="SJZ59084.1"/>
    </source>
</evidence>
<dbReference type="Pfam" id="PF05043">
    <property type="entry name" value="Mga"/>
    <property type="match status" value="1"/>
</dbReference>